<name>A0A0E0FL48_ORYNI</name>
<feature type="compositionally biased region" description="Basic and acidic residues" evidence="1">
    <location>
        <begin position="64"/>
        <end position="106"/>
    </location>
</feature>
<evidence type="ECO:0000313" key="3">
    <source>
        <dbReference type="Proteomes" id="UP000006591"/>
    </source>
</evidence>
<feature type="compositionally biased region" description="Basic residues" evidence="1">
    <location>
        <begin position="21"/>
        <end position="63"/>
    </location>
</feature>
<feature type="compositionally biased region" description="Basic residues" evidence="1">
    <location>
        <begin position="1"/>
        <end position="10"/>
    </location>
</feature>
<accession>A0A0E0FL48</accession>
<organism evidence="2">
    <name type="scientific">Oryza nivara</name>
    <name type="common">Indian wild rice</name>
    <name type="synonym">Oryza sativa f. spontanea</name>
    <dbReference type="NCBI Taxonomy" id="4536"/>
    <lineage>
        <taxon>Eukaryota</taxon>
        <taxon>Viridiplantae</taxon>
        <taxon>Streptophyta</taxon>
        <taxon>Embryophyta</taxon>
        <taxon>Tracheophyta</taxon>
        <taxon>Spermatophyta</taxon>
        <taxon>Magnoliopsida</taxon>
        <taxon>Liliopsida</taxon>
        <taxon>Poales</taxon>
        <taxon>Poaceae</taxon>
        <taxon>BOP clade</taxon>
        <taxon>Oryzoideae</taxon>
        <taxon>Oryzeae</taxon>
        <taxon>Oryzinae</taxon>
        <taxon>Oryza</taxon>
    </lineage>
</organism>
<keyword evidence="3" id="KW-1185">Reference proteome</keyword>
<evidence type="ECO:0000256" key="1">
    <source>
        <dbReference type="SAM" id="MobiDB-lite"/>
    </source>
</evidence>
<dbReference type="HOGENOM" id="CLU_1985158_0_0_1"/>
<reference evidence="2" key="2">
    <citation type="submission" date="2018-04" db="EMBL/GenBank/DDBJ databases">
        <title>OnivRS2 (Oryza nivara Reference Sequence Version 2).</title>
        <authorList>
            <person name="Zhang J."/>
            <person name="Kudrna D."/>
            <person name="Lee S."/>
            <person name="Talag J."/>
            <person name="Rajasekar S."/>
            <person name="Welchert J."/>
            <person name="Hsing Y.-I."/>
            <person name="Wing R.A."/>
        </authorList>
    </citation>
    <scope>NUCLEOTIDE SEQUENCE [LARGE SCALE GENOMIC DNA]</scope>
</reference>
<feature type="region of interest" description="Disordered" evidence="1">
    <location>
        <begin position="1"/>
        <end position="126"/>
    </location>
</feature>
<sequence>MGRARRRRLLRQGPDQGRPERRLHRQAGRQEHRRQRPRPPLHRAGVVRHRRPRAALRVRRLLRHRQDPRQGDPQDRQGELRFQARDDDHQPRPQEGRQPVHQDRGVRPFRPRGSRLHMGGCQAAQV</sequence>
<reference evidence="2" key="1">
    <citation type="submission" date="2015-04" db="UniProtKB">
        <authorList>
            <consortium name="EnsemblPlants"/>
        </authorList>
    </citation>
    <scope>IDENTIFICATION</scope>
    <source>
        <strain evidence="2">SL10</strain>
    </source>
</reference>
<dbReference type="AlphaFoldDB" id="A0A0E0FL48"/>
<dbReference type="Proteomes" id="UP000006591">
    <property type="component" value="Chromosome 1"/>
</dbReference>
<dbReference type="EnsemblPlants" id="ONIVA01G16500.1">
    <property type="protein sequence ID" value="ONIVA01G16500.1"/>
    <property type="gene ID" value="ONIVA01G16500"/>
</dbReference>
<evidence type="ECO:0000313" key="2">
    <source>
        <dbReference type="EnsemblPlants" id="ONIVA01G16500.1"/>
    </source>
</evidence>
<protein>
    <submittedName>
        <fullName evidence="2">Uncharacterized protein</fullName>
    </submittedName>
</protein>
<proteinExistence type="predicted"/>
<dbReference type="Gramene" id="ONIVA01G16500.1">
    <property type="protein sequence ID" value="ONIVA01G16500.1"/>
    <property type="gene ID" value="ONIVA01G16500"/>
</dbReference>